<dbReference type="PANTHER" id="PTHR45877:SF2">
    <property type="entry name" value="E3 UBIQUITIN-PROTEIN LIGASE SINA-RELATED"/>
    <property type="match status" value="1"/>
</dbReference>
<accession>A0A9P0MD47</accession>
<evidence type="ECO:0000313" key="7">
    <source>
        <dbReference type="Proteomes" id="UP001152888"/>
    </source>
</evidence>
<keyword evidence="2 4" id="KW-0863">Zinc-finger</keyword>
<dbReference type="OrthoDB" id="4788989at2759"/>
<evidence type="ECO:0000313" key="6">
    <source>
        <dbReference type="EMBL" id="CAH2010236.1"/>
    </source>
</evidence>
<dbReference type="SUPFAM" id="SSF49599">
    <property type="entry name" value="TRAF domain-like"/>
    <property type="match status" value="1"/>
</dbReference>
<dbReference type="Proteomes" id="UP001152888">
    <property type="component" value="Unassembled WGS sequence"/>
</dbReference>
<evidence type="ECO:0000256" key="1">
    <source>
        <dbReference type="ARBA" id="ARBA00022723"/>
    </source>
</evidence>
<keyword evidence="7" id="KW-1185">Reference proteome</keyword>
<organism evidence="6 7">
    <name type="scientific">Acanthoscelides obtectus</name>
    <name type="common">Bean weevil</name>
    <name type="synonym">Bruchus obtectus</name>
    <dbReference type="NCBI Taxonomy" id="200917"/>
    <lineage>
        <taxon>Eukaryota</taxon>
        <taxon>Metazoa</taxon>
        <taxon>Ecdysozoa</taxon>
        <taxon>Arthropoda</taxon>
        <taxon>Hexapoda</taxon>
        <taxon>Insecta</taxon>
        <taxon>Pterygota</taxon>
        <taxon>Neoptera</taxon>
        <taxon>Endopterygota</taxon>
        <taxon>Coleoptera</taxon>
        <taxon>Polyphaga</taxon>
        <taxon>Cucujiformia</taxon>
        <taxon>Chrysomeloidea</taxon>
        <taxon>Chrysomelidae</taxon>
        <taxon>Bruchinae</taxon>
        <taxon>Bruchini</taxon>
        <taxon>Acanthoscelides</taxon>
    </lineage>
</organism>
<keyword evidence="1" id="KW-0479">Metal-binding</keyword>
<dbReference type="Pfam" id="PF21361">
    <property type="entry name" value="Sina_ZnF"/>
    <property type="match status" value="1"/>
</dbReference>
<reference evidence="6" key="1">
    <citation type="submission" date="2022-03" db="EMBL/GenBank/DDBJ databases">
        <authorList>
            <person name="Sayadi A."/>
        </authorList>
    </citation>
    <scope>NUCLEOTIDE SEQUENCE</scope>
</reference>
<keyword evidence="3" id="KW-0862">Zinc</keyword>
<dbReference type="InterPro" id="IPR004162">
    <property type="entry name" value="SINA-like_animal"/>
</dbReference>
<protein>
    <recommendedName>
        <fullName evidence="5">SIAH-type domain-containing protein</fullName>
    </recommendedName>
</protein>
<dbReference type="InterPro" id="IPR013010">
    <property type="entry name" value="Znf_SIAH"/>
</dbReference>
<comment type="caution">
    <text evidence="6">The sequence shown here is derived from an EMBL/GenBank/DDBJ whole genome shotgun (WGS) entry which is preliminary data.</text>
</comment>
<name>A0A9P0MD47_ACAOB</name>
<proteinExistence type="predicted"/>
<dbReference type="AlphaFoldDB" id="A0A9P0MD47"/>
<dbReference type="GO" id="GO:0031624">
    <property type="term" value="F:ubiquitin conjugating enzyme binding"/>
    <property type="evidence" value="ECO:0007669"/>
    <property type="project" value="TreeGrafter"/>
</dbReference>
<feature type="domain" description="SIAH-type" evidence="5">
    <location>
        <begin position="64"/>
        <end position="122"/>
    </location>
</feature>
<dbReference type="GO" id="GO:0005737">
    <property type="term" value="C:cytoplasm"/>
    <property type="evidence" value="ECO:0007669"/>
    <property type="project" value="TreeGrafter"/>
</dbReference>
<dbReference type="PROSITE" id="PS51081">
    <property type="entry name" value="ZF_SIAH"/>
    <property type="match status" value="1"/>
</dbReference>
<dbReference type="Gene3D" id="3.30.40.10">
    <property type="entry name" value="Zinc/RING finger domain, C3HC4 (zinc finger)"/>
    <property type="match status" value="1"/>
</dbReference>
<dbReference type="GO" id="GO:0043161">
    <property type="term" value="P:proteasome-mediated ubiquitin-dependent protein catabolic process"/>
    <property type="evidence" value="ECO:0007669"/>
    <property type="project" value="TreeGrafter"/>
</dbReference>
<dbReference type="GO" id="GO:0061630">
    <property type="term" value="F:ubiquitin protein ligase activity"/>
    <property type="evidence" value="ECO:0007669"/>
    <property type="project" value="TreeGrafter"/>
</dbReference>
<sequence length="447" mass="52030">MDYPTPVAPSKIFLSPSQISRCFLCKEYLSVEPITKTPDSEYICGRCHTQSEGNIADCYNASGHLFLPCRYDIQGCKTFIKYGDVLWHENRCRFKSITCPAVGCDSKIARTNMLLHFRKMHQELILTTREISLSTLSRFENRLYVHDDQILLVQTRISDTFLYIRLTKVQEKHIYSTRLFYRVKLLDKNIPVPLYVCKVPVTEDMLKLNLKLLDAQVYFDIYDRRYEKLTRNFTSIPLSKLRCTICQFYTLPTSYTCTKMHIFCETCEQRLQICNICQTPLKQDKVFSLKYIGAFISIPCCYRYLGCKFGGTPQDVIKHERTFHDFNPTEYQTVNPGQEILLDLSHDSFEETYYSYCQGMSIKFVIKYTKGIRMTTCVMVNDQLDVRLKYDLELSTESRKLEFEGQIVGLCLQNGPECSVSVPMELLKDIMDSCGGAKLIFRLIAYR</sequence>
<evidence type="ECO:0000259" key="5">
    <source>
        <dbReference type="PROSITE" id="PS51081"/>
    </source>
</evidence>
<evidence type="ECO:0000256" key="2">
    <source>
        <dbReference type="ARBA" id="ARBA00022771"/>
    </source>
</evidence>
<dbReference type="PANTHER" id="PTHR45877">
    <property type="entry name" value="E3 UBIQUITIN-PROTEIN LIGASE SIAH2"/>
    <property type="match status" value="1"/>
</dbReference>
<gene>
    <name evidence="6" type="ORF">ACAOBT_LOCUS31394</name>
</gene>
<dbReference type="EMBL" id="CAKOFQ010007954">
    <property type="protein sequence ID" value="CAH2010236.1"/>
    <property type="molecule type" value="Genomic_DNA"/>
</dbReference>
<dbReference type="GO" id="GO:0008270">
    <property type="term" value="F:zinc ion binding"/>
    <property type="evidence" value="ECO:0007669"/>
    <property type="project" value="UniProtKB-KW"/>
</dbReference>
<evidence type="ECO:0000256" key="4">
    <source>
        <dbReference type="PROSITE-ProRule" id="PRU00455"/>
    </source>
</evidence>
<dbReference type="InterPro" id="IPR013083">
    <property type="entry name" value="Znf_RING/FYVE/PHD"/>
</dbReference>
<evidence type="ECO:0000256" key="3">
    <source>
        <dbReference type="ARBA" id="ARBA00022833"/>
    </source>
</evidence>